<protein>
    <submittedName>
        <fullName evidence="1">Uncharacterized protein</fullName>
    </submittedName>
</protein>
<reference evidence="1" key="1">
    <citation type="submission" date="2018-02" db="EMBL/GenBank/DDBJ databases">
        <title>Rhizophora mucronata_Transcriptome.</title>
        <authorList>
            <person name="Meera S.P."/>
            <person name="Sreeshan A."/>
            <person name="Augustine A."/>
        </authorList>
    </citation>
    <scope>NUCLEOTIDE SEQUENCE</scope>
    <source>
        <tissue evidence="1">Leaf</tissue>
    </source>
</reference>
<accession>A0A2P2NGL6</accession>
<sequence>MERFQLSSKGPFLIHGFFGESTF</sequence>
<proteinExistence type="predicted"/>
<dbReference type="EMBL" id="GGEC01061148">
    <property type="protein sequence ID" value="MBX41632.1"/>
    <property type="molecule type" value="Transcribed_RNA"/>
</dbReference>
<dbReference type="AlphaFoldDB" id="A0A2P2NGL6"/>
<name>A0A2P2NGL6_RHIMU</name>
<evidence type="ECO:0000313" key="1">
    <source>
        <dbReference type="EMBL" id="MBX41632.1"/>
    </source>
</evidence>
<organism evidence="1">
    <name type="scientific">Rhizophora mucronata</name>
    <name type="common">Asiatic mangrove</name>
    <dbReference type="NCBI Taxonomy" id="61149"/>
    <lineage>
        <taxon>Eukaryota</taxon>
        <taxon>Viridiplantae</taxon>
        <taxon>Streptophyta</taxon>
        <taxon>Embryophyta</taxon>
        <taxon>Tracheophyta</taxon>
        <taxon>Spermatophyta</taxon>
        <taxon>Magnoliopsida</taxon>
        <taxon>eudicotyledons</taxon>
        <taxon>Gunneridae</taxon>
        <taxon>Pentapetalae</taxon>
        <taxon>rosids</taxon>
        <taxon>fabids</taxon>
        <taxon>Malpighiales</taxon>
        <taxon>Rhizophoraceae</taxon>
        <taxon>Rhizophora</taxon>
    </lineage>
</organism>